<proteinExistence type="predicted"/>
<dbReference type="EMBL" id="NXLS01000001">
    <property type="protein sequence ID" value="RDU64244.1"/>
    <property type="molecule type" value="Genomic_DNA"/>
</dbReference>
<keyword evidence="1" id="KW-0175">Coiled coil</keyword>
<feature type="coiled-coil region" evidence="1">
    <location>
        <begin position="308"/>
        <end position="338"/>
    </location>
</feature>
<evidence type="ECO:0000256" key="1">
    <source>
        <dbReference type="SAM" id="Coils"/>
    </source>
</evidence>
<name>A0A3D8IHW8_9HELI</name>
<feature type="coiled-coil region" evidence="1">
    <location>
        <begin position="166"/>
        <end position="248"/>
    </location>
</feature>
<dbReference type="RefSeq" id="WP_115550578.1">
    <property type="nucleotide sequence ID" value="NZ_CAOYUU010000002.1"/>
</dbReference>
<dbReference type="OrthoDB" id="5351764at2"/>
<reference evidence="3 4" key="1">
    <citation type="submission" date="2018-04" db="EMBL/GenBank/DDBJ databases">
        <title>Novel Campyloabacter and Helicobacter Species and Strains.</title>
        <authorList>
            <person name="Mannion A.J."/>
            <person name="Shen Z."/>
            <person name="Fox J.G."/>
        </authorList>
    </citation>
    <scope>NUCLEOTIDE SEQUENCE [LARGE SCALE GENOMIC DNA]</scope>
    <source>
        <strain evidence="3 4">MIT 99-5101</strain>
    </source>
</reference>
<protein>
    <submittedName>
        <fullName evidence="3">Uncharacterized protein</fullName>
    </submittedName>
</protein>
<keyword evidence="4" id="KW-1185">Reference proteome</keyword>
<sequence>MNTEMNQLDNQEFVFGDLDSLQEQVALKNSAQNNEKEPELTGEIVREWDDLSRDNLDLLDRFDEQTKRENELSQEWYDKEAKEDEYQKFLEKLEPDEIQCRVQEKTQEEIDLKYSLAKMKQDLDFNSQTQEEKQEVDLIYPAQKREFLNETLEVVDKGITPNIKESLSILERLDEVESQIAKKEKELNANSEQNKDSSSPSKTILDSEIDEALQKQQQEQQELHQKELESLQKEKETLEKNFEASIENLIKQGDVKDLLKNLQTLDKAFAEFLKKTKEECDLLAKQRIEKLELAMQSQSVKEVVSEFVKELHTNCKEVKEQSKELESQKECFEALQKQQQKCLKGDEKSMSDARFELGQNLVWLNENHPTFKENYPKFYKELERTLKEPQQQKQKQQENTRQRSA</sequence>
<dbReference type="AlphaFoldDB" id="A0A3D8IHW8"/>
<comment type="caution">
    <text evidence="3">The sequence shown here is derived from an EMBL/GenBank/DDBJ whole genome shotgun (WGS) entry which is preliminary data.</text>
</comment>
<feature type="compositionally biased region" description="Basic and acidic residues" evidence="2">
    <location>
        <begin position="395"/>
        <end position="405"/>
    </location>
</feature>
<gene>
    <name evidence="3" type="ORF">CQA43_00015</name>
</gene>
<feature type="region of interest" description="Disordered" evidence="2">
    <location>
        <begin position="382"/>
        <end position="405"/>
    </location>
</feature>
<accession>A0A3D8IHW8</accession>
<organism evidence="3 4">
    <name type="scientific">Helicobacter ganmani</name>
    <dbReference type="NCBI Taxonomy" id="60246"/>
    <lineage>
        <taxon>Bacteria</taxon>
        <taxon>Pseudomonadati</taxon>
        <taxon>Campylobacterota</taxon>
        <taxon>Epsilonproteobacteria</taxon>
        <taxon>Campylobacterales</taxon>
        <taxon>Helicobacteraceae</taxon>
        <taxon>Helicobacter</taxon>
    </lineage>
</organism>
<evidence type="ECO:0000256" key="2">
    <source>
        <dbReference type="SAM" id="MobiDB-lite"/>
    </source>
</evidence>
<dbReference type="Proteomes" id="UP000256650">
    <property type="component" value="Unassembled WGS sequence"/>
</dbReference>
<dbReference type="GeneID" id="82534678"/>
<evidence type="ECO:0000313" key="4">
    <source>
        <dbReference type="Proteomes" id="UP000256650"/>
    </source>
</evidence>
<evidence type="ECO:0000313" key="3">
    <source>
        <dbReference type="EMBL" id="RDU64244.1"/>
    </source>
</evidence>